<dbReference type="PANTHER" id="PTHR47150">
    <property type="entry name" value="OS12G0169200 PROTEIN"/>
    <property type="match status" value="1"/>
</dbReference>
<name>A0A699U5X5_TANCI</name>
<evidence type="ECO:0000313" key="1">
    <source>
        <dbReference type="EMBL" id="GFD16608.1"/>
    </source>
</evidence>
<dbReference type="InterPro" id="IPR006912">
    <property type="entry name" value="Harbinger_derived_prot"/>
</dbReference>
<accession>A0A699U5X5</accession>
<organism evidence="1">
    <name type="scientific">Tanacetum cinerariifolium</name>
    <name type="common">Dalmatian daisy</name>
    <name type="synonym">Chrysanthemum cinerariifolium</name>
    <dbReference type="NCBI Taxonomy" id="118510"/>
    <lineage>
        <taxon>Eukaryota</taxon>
        <taxon>Viridiplantae</taxon>
        <taxon>Streptophyta</taxon>
        <taxon>Embryophyta</taxon>
        <taxon>Tracheophyta</taxon>
        <taxon>Spermatophyta</taxon>
        <taxon>Magnoliopsida</taxon>
        <taxon>eudicotyledons</taxon>
        <taxon>Gunneridae</taxon>
        <taxon>Pentapetalae</taxon>
        <taxon>asterids</taxon>
        <taxon>campanulids</taxon>
        <taxon>Asterales</taxon>
        <taxon>Asteraceae</taxon>
        <taxon>Asteroideae</taxon>
        <taxon>Anthemideae</taxon>
        <taxon>Anthemidinae</taxon>
        <taxon>Tanacetum</taxon>
    </lineage>
</organism>
<sequence length="92" mass="10621">VPYVVHGVGYEKGYYLADGIYPQWATFVKSFTVANDAKHAYFKKRQEGARKDVERAFGVLQERRGMIQPARSYHKMAVFDLNDVYANPSRNM</sequence>
<gene>
    <name evidence="1" type="ORF">Tci_888577</name>
</gene>
<reference evidence="1" key="1">
    <citation type="journal article" date="2019" name="Sci. Rep.">
        <title>Draft genome of Tanacetum cinerariifolium, the natural source of mosquito coil.</title>
        <authorList>
            <person name="Yamashiro T."/>
            <person name="Shiraishi A."/>
            <person name="Satake H."/>
            <person name="Nakayama K."/>
        </authorList>
    </citation>
    <scope>NUCLEOTIDE SEQUENCE</scope>
</reference>
<protein>
    <submittedName>
        <fullName evidence="1">Nucleotide-binding, alpha-beta plait</fullName>
    </submittedName>
</protein>
<feature type="non-terminal residue" evidence="1">
    <location>
        <position position="1"/>
    </location>
</feature>
<dbReference type="EMBL" id="BKCJ011294451">
    <property type="protein sequence ID" value="GFD16608.1"/>
    <property type="molecule type" value="Genomic_DNA"/>
</dbReference>
<dbReference type="Pfam" id="PF04827">
    <property type="entry name" value="Plant_tran"/>
    <property type="match status" value="1"/>
</dbReference>
<proteinExistence type="predicted"/>
<dbReference type="AlphaFoldDB" id="A0A699U5X5"/>
<dbReference type="PANTHER" id="PTHR47150:SF5">
    <property type="entry name" value="OS07G0546750 PROTEIN"/>
    <property type="match status" value="1"/>
</dbReference>
<comment type="caution">
    <text evidence="1">The sequence shown here is derived from an EMBL/GenBank/DDBJ whole genome shotgun (WGS) entry which is preliminary data.</text>
</comment>